<dbReference type="GO" id="GO:0016538">
    <property type="term" value="F:cyclin-dependent protein serine/threonine kinase regulator activity"/>
    <property type="evidence" value="ECO:0007669"/>
    <property type="project" value="InterPro"/>
</dbReference>
<dbReference type="InterPro" id="IPR046965">
    <property type="entry name" value="Cyclin_A/B-like"/>
</dbReference>
<organism evidence="7 8">
    <name type="scientific">Ascaris lumbricoides</name>
    <name type="common">Giant roundworm</name>
    <dbReference type="NCBI Taxonomy" id="6252"/>
    <lineage>
        <taxon>Eukaryota</taxon>
        <taxon>Metazoa</taxon>
        <taxon>Ecdysozoa</taxon>
        <taxon>Nematoda</taxon>
        <taxon>Chromadorea</taxon>
        <taxon>Rhabditida</taxon>
        <taxon>Spirurina</taxon>
        <taxon>Ascaridomorpha</taxon>
        <taxon>Ascaridoidea</taxon>
        <taxon>Ascarididae</taxon>
        <taxon>Ascaris</taxon>
    </lineage>
</organism>
<evidence type="ECO:0000259" key="6">
    <source>
        <dbReference type="SMART" id="SM01332"/>
    </source>
</evidence>
<reference evidence="8" key="1">
    <citation type="submission" date="2017-02" db="UniProtKB">
        <authorList>
            <consortium name="WormBaseParasite"/>
        </authorList>
    </citation>
    <scope>IDENTIFICATION</scope>
</reference>
<evidence type="ECO:0000256" key="4">
    <source>
        <dbReference type="RuleBase" id="RU000383"/>
    </source>
</evidence>
<dbReference type="Pfam" id="PF00134">
    <property type="entry name" value="Cyclin_N"/>
    <property type="match status" value="1"/>
</dbReference>
<sequence length="383" mass="42864">MLRGRATKSSASGVDDALAVSKRTTRAGALTTRISNTSVGAPTAKLDAVAQKVPVRRGTLLDHKNVVAADKNTKLQKKVLITKQDAKKLREAESLVETKGNQQESTRGETLTGSRFDDVTLHCSDYADDIYDYMFFAENKYGVEAGFLADHAVTPKMRSILVDWLLQVHLRFHLLPETLFATLNILDRYLAVGNADKTNLQLVGITCMSIASKYEEIYAPELQDYVYITENAYTKRDIIRMEITVLSKIGVDLGRPHVIQFLRRLSCYFDAVLHAMAKYICENAVCDYATCHLKPSFIAAVSLWLASRLEDRDFPEDLYKMARASAEDIQEWASVFATGLLKAHNNTKLSALRNKYLTAKNSRVSDLLPNQISILQKMAQSSR</sequence>
<dbReference type="WBParaSite" id="ALUE_0001052001-mRNA-1">
    <property type="protein sequence ID" value="ALUE_0001052001-mRNA-1"/>
    <property type="gene ID" value="ALUE_0001052001"/>
</dbReference>
<dbReference type="GO" id="GO:0044772">
    <property type="term" value="P:mitotic cell cycle phase transition"/>
    <property type="evidence" value="ECO:0007669"/>
    <property type="project" value="InterPro"/>
</dbReference>
<dbReference type="PROSITE" id="PS00292">
    <property type="entry name" value="CYCLINS"/>
    <property type="match status" value="1"/>
</dbReference>
<dbReference type="InterPro" id="IPR039361">
    <property type="entry name" value="Cyclin"/>
</dbReference>
<dbReference type="SMART" id="SM00385">
    <property type="entry name" value="CYCLIN"/>
    <property type="match status" value="2"/>
</dbReference>
<evidence type="ECO:0000256" key="3">
    <source>
        <dbReference type="ARBA" id="ARBA00023306"/>
    </source>
</evidence>
<dbReference type="Gene3D" id="1.10.472.10">
    <property type="entry name" value="Cyclin-like"/>
    <property type="match status" value="2"/>
</dbReference>
<dbReference type="InterPro" id="IPR006671">
    <property type="entry name" value="Cyclin_N"/>
</dbReference>
<dbReference type="SUPFAM" id="SSF47954">
    <property type="entry name" value="Cyclin-like"/>
    <property type="match status" value="2"/>
</dbReference>
<dbReference type="Proteomes" id="UP000036681">
    <property type="component" value="Unplaced"/>
</dbReference>
<comment type="similarity">
    <text evidence="4">Belongs to the cyclin family.</text>
</comment>
<keyword evidence="2 4" id="KW-0195">Cyclin</keyword>
<dbReference type="SMART" id="SM01332">
    <property type="entry name" value="Cyclin_C"/>
    <property type="match status" value="1"/>
</dbReference>
<keyword evidence="7" id="KW-1185">Reference proteome</keyword>
<name>A0A0M3I267_ASCLU</name>
<dbReference type="GO" id="GO:0051301">
    <property type="term" value="P:cell division"/>
    <property type="evidence" value="ECO:0007669"/>
    <property type="project" value="UniProtKB-KW"/>
</dbReference>
<dbReference type="PIRSF" id="PIRSF001771">
    <property type="entry name" value="Cyclin_A_B_D_E"/>
    <property type="match status" value="1"/>
</dbReference>
<dbReference type="CDD" id="cd20507">
    <property type="entry name" value="CYCLIN_CCNB1-like_rpt1"/>
    <property type="match status" value="1"/>
</dbReference>
<dbReference type="FunFam" id="1.10.472.10:FF:000001">
    <property type="entry name" value="G2/mitotic-specific cyclin"/>
    <property type="match status" value="1"/>
</dbReference>
<dbReference type="PANTHER" id="PTHR10177">
    <property type="entry name" value="CYCLINS"/>
    <property type="match status" value="1"/>
</dbReference>
<dbReference type="AlphaFoldDB" id="A0A0M3I267"/>
<feature type="domain" description="Cyclin-like" evidence="5">
    <location>
        <begin position="163"/>
        <end position="247"/>
    </location>
</feature>
<keyword evidence="3" id="KW-0131">Cell cycle</keyword>
<evidence type="ECO:0000313" key="8">
    <source>
        <dbReference type="WBParaSite" id="ALUE_0001052001-mRNA-1"/>
    </source>
</evidence>
<evidence type="ECO:0000256" key="2">
    <source>
        <dbReference type="ARBA" id="ARBA00023127"/>
    </source>
</evidence>
<dbReference type="InterPro" id="IPR004367">
    <property type="entry name" value="Cyclin_C-dom"/>
</dbReference>
<evidence type="ECO:0000259" key="5">
    <source>
        <dbReference type="SMART" id="SM00385"/>
    </source>
</evidence>
<dbReference type="InterPro" id="IPR013763">
    <property type="entry name" value="Cyclin-like_dom"/>
</dbReference>
<dbReference type="InterPro" id="IPR048258">
    <property type="entry name" value="Cyclins_cyclin-box"/>
</dbReference>
<proteinExistence type="inferred from homology"/>
<evidence type="ECO:0000313" key="7">
    <source>
        <dbReference type="Proteomes" id="UP000036681"/>
    </source>
</evidence>
<keyword evidence="1" id="KW-0132">Cell division</keyword>
<feature type="domain" description="Cyclin-like" evidence="5">
    <location>
        <begin position="260"/>
        <end position="338"/>
    </location>
</feature>
<protein>
    <submittedName>
        <fullName evidence="8">Cyclin N-terminal domain-containing protein</fullName>
    </submittedName>
</protein>
<feature type="domain" description="Cyclin C-terminal" evidence="6">
    <location>
        <begin position="256"/>
        <end position="370"/>
    </location>
</feature>
<accession>A0A0M3I267</accession>
<dbReference type="InterPro" id="IPR036915">
    <property type="entry name" value="Cyclin-like_sf"/>
</dbReference>
<evidence type="ECO:0000256" key="1">
    <source>
        <dbReference type="ARBA" id="ARBA00022618"/>
    </source>
</evidence>
<dbReference type="Pfam" id="PF02984">
    <property type="entry name" value="Cyclin_C"/>
    <property type="match status" value="1"/>
</dbReference>